<evidence type="ECO:0000256" key="2">
    <source>
        <dbReference type="ARBA" id="ARBA00022490"/>
    </source>
</evidence>
<evidence type="ECO:0000256" key="9">
    <source>
        <dbReference type="ARBA" id="ARBA00047783"/>
    </source>
</evidence>
<keyword evidence="8 10" id="KW-0539">Nucleus</keyword>
<dbReference type="Gene3D" id="3.30.300.110">
    <property type="entry name" value="Met-10+ protein-like domains"/>
    <property type="match status" value="1"/>
</dbReference>
<comment type="similarity">
    <text evidence="1">Belongs to the class I-like SAM-binding methyltransferase superfamily. TRM5/TYW2 family.</text>
</comment>
<dbReference type="SUPFAM" id="SSF53335">
    <property type="entry name" value="S-adenosyl-L-methionine-dependent methyltransferases"/>
    <property type="match status" value="1"/>
</dbReference>
<feature type="compositionally biased region" description="Low complexity" evidence="11">
    <location>
        <begin position="12"/>
        <end position="31"/>
    </location>
</feature>
<comment type="subcellular location">
    <subcellularLocation>
        <location evidence="10">Mitochondrion matrix</location>
    </subcellularLocation>
    <subcellularLocation>
        <location evidence="10">Nucleus</location>
    </subcellularLocation>
    <subcellularLocation>
        <location evidence="10">Cytoplasm</location>
    </subcellularLocation>
    <text evidence="10">Predominantly in the mitochondria and in the nucleus.</text>
</comment>
<dbReference type="OrthoDB" id="408788at2759"/>
<keyword evidence="6 10" id="KW-0819">tRNA processing</keyword>
<dbReference type="Proteomes" id="UP000011083">
    <property type="component" value="Unassembled WGS sequence"/>
</dbReference>
<comment type="catalytic activity">
    <reaction evidence="9 10">
        <text>guanosine(37) in tRNA + S-adenosyl-L-methionine = N(1)-methylguanosine(37) in tRNA + S-adenosyl-L-homocysteine + H(+)</text>
        <dbReference type="Rhea" id="RHEA:36899"/>
        <dbReference type="Rhea" id="RHEA-COMP:10145"/>
        <dbReference type="Rhea" id="RHEA-COMP:10147"/>
        <dbReference type="ChEBI" id="CHEBI:15378"/>
        <dbReference type="ChEBI" id="CHEBI:57856"/>
        <dbReference type="ChEBI" id="CHEBI:59789"/>
        <dbReference type="ChEBI" id="CHEBI:73542"/>
        <dbReference type="ChEBI" id="CHEBI:74269"/>
        <dbReference type="EC" id="2.1.1.228"/>
    </reaction>
</comment>
<comment type="similarity">
    <text evidence="10">Belongs to the TRM5 / TYW2 family.</text>
</comment>
<dbReference type="VEuPathDB" id="AmoebaDB:ACA1_070920"/>
<evidence type="ECO:0000256" key="6">
    <source>
        <dbReference type="ARBA" id="ARBA00022694"/>
    </source>
</evidence>
<keyword evidence="7 10" id="KW-0496">Mitochondrion</keyword>
<feature type="domain" description="SAM-dependent methyltransferase TRM5/TYW2-type" evidence="12">
    <location>
        <begin position="179"/>
        <end position="426"/>
    </location>
</feature>
<dbReference type="InterPro" id="IPR056744">
    <property type="entry name" value="TRM5/TYW2-like_N"/>
</dbReference>
<feature type="region of interest" description="Disordered" evidence="11">
    <location>
        <begin position="1"/>
        <end position="31"/>
    </location>
</feature>
<dbReference type="GO" id="GO:0005759">
    <property type="term" value="C:mitochondrial matrix"/>
    <property type="evidence" value="ECO:0007669"/>
    <property type="project" value="UniProtKB-SubCell"/>
</dbReference>
<feature type="binding site" evidence="10">
    <location>
        <begin position="335"/>
        <end position="336"/>
    </location>
    <ligand>
        <name>S-adenosyl-L-methionine</name>
        <dbReference type="ChEBI" id="CHEBI:59789"/>
    </ligand>
</feature>
<comment type="subunit">
    <text evidence="10">Monomer.</text>
</comment>
<dbReference type="Gene3D" id="3.40.50.150">
    <property type="entry name" value="Vaccinia Virus protein VP39"/>
    <property type="match status" value="1"/>
</dbReference>
<reference evidence="13 14" key="1">
    <citation type="journal article" date="2013" name="Genome Biol.">
        <title>Genome of Acanthamoeba castellanii highlights extensive lateral gene transfer and early evolution of tyrosine kinase signaling.</title>
        <authorList>
            <person name="Clarke M."/>
            <person name="Lohan A.J."/>
            <person name="Liu B."/>
            <person name="Lagkouvardos I."/>
            <person name="Roy S."/>
            <person name="Zafar N."/>
            <person name="Bertelli C."/>
            <person name="Schilde C."/>
            <person name="Kianianmomeni A."/>
            <person name="Burglin T.R."/>
            <person name="Frech C."/>
            <person name="Turcotte B."/>
            <person name="Kopec K.O."/>
            <person name="Synnott J.M."/>
            <person name="Choo C."/>
            <person name="Paponov I."/>
            <person name="Finkler A."/>
            <person name="Soon Heng Tan C."/>
            <person name="Hutchins A.P."/>
            <person name="Weinmeier T."/>
            <person name="Rattei T."/>
            <person name="Chu J.S."/>
            <person name="Gimenez G."/>
            <person name="Irimia M."/>
            <person name="Rigden D.J."/>
            <person name="Fitzpatrick D.A."/>
            <person name="Lorenzo-Morales J."/>
            <person name="Bateman A."/>
            <person name="Chiu C.H."/>
            <person name="Tang P."/>
            <person name="Hegemann P."/>
            <person name="Fromm H."/>
            <person name="Raoult D."/>
            <person name="Greub G."/>
            <person name="Miranda-Saavedra D."/>
            <person name="Chen N."/>
            <person name="Nash P."/>
            <person name="Ginger M.L."/>
            <person name="Horn M."/>
            <person name="Schaap P."/>
            <person name="Caler L."/>
            <person name="Loftus B."/>
        </authorList>
    </citation>
    <scope>NUCLEOTIDE SEQUENCE [LARGE SCALE GENOMIC DNA]</scope>
    <source>
        <strain evidence="13 14">Neff</strain>
    </source>
</reference>
<dbReference type="InterPro" id="IPR030382">
    <property type="entry name" value="MeTrfase_TRM5/TYW2"/>
</dbReference>
<evidence type="ECO:0000256" key="1">
    <source>
        <dbReference type="ARBA" id="ARBA00009775"/>
    </source>
</evidence>
<keyword evidence="3 10" id="KW-0489">Methyltransferase</keyword>
<dbReference type="PANTHER" id="PTHR23245:SF36">
    <property type="entry name" value="TRNA (GUANINE(37)-N1)-METHYLTRANSFERASE"/>
    <property type="match status" value="1"/>
</dbReference>
<dbReference type="InterPro" id="IPR025792">
    <property type="entry name" value="tRNA_Gua_MeTrfase_euk"/>
</dbReference>
<organism evidence="13 14">
    <name type="scientific">Acanthamoeba castellanii (strain ATCC 30010 / Neff)</name>
    <dbReference type="NCBI Taxonomy" id="1257118"/>
    <lineage>
        <taxon>Eukaryota</taxon>
        <taxon>Amoebozoa</taxon>
        <taxon>Discosea</taxon>
        <taxon>Longamoebia</taxon>
        <taxon>Centramoebida</taxon>
        <taxon>Acanthamoebidae</taxon>
        <taxon>Acanthamoeba</taxon>
    </lineage>
</organism>
<evidence type="ECO:0000256" key="3">
    <source>
        <dbReference type="ARBA" id="ARBA00022603"/>
    </source>
</evidence>
<dbReference type="RefSeq" id="XP_004352999.1">
    <property type="nucleotide sequence ID" value="XM_004352947.1"/>
</dbReference>
<proteinExistence type="inferred from homology"/>
<dbReference type="STRING" id="1257118.L8HGA2"/>
<dbReference type="AlphaFoldDB" id="L8HGA2"/>
<evidence type="ECO:0000256" key="8">
    <source>
        <dbReference type="ARBA" id="ARBA00023242"/>
    </source>
</evidence>
<dbReference type="GeneID" id="14924451"/>
<evidence type="ECO:0000256" key="10">
    <source>
        <dbReference type="HAMAP-Rule" id="MF_03152"/>
    </source>
</evidence>
<comment type="function">
    <text evidence="10">Specifically methylates the N1 position of guanosine-37 in various cytoplasmic and mitochondrial tRNAs. Methylation is not dependent on the nature of the nucleoside 5' of the target nucleoside. This is the first step in the biosynthesis of wybutosine (yW), a modified base adjacent to the anticodon of tRNAs and required for accurate decoding.</text>
</comment>
<protein>
    <recommendedName>
        <fullName evidence="10">tRNA (guanine(37)-N1)-methyltransferase</fullName>
        <ecNumber evidence="10">2.1.1.228</ecNumber>
    </recommendedName>
    <alternativeName>
        <fullName evidence="10">M1G-methyltransferase</fullName>
    </alternativeName>
    <alternativeName>
        <fullName evidence="10">tRNA [GM37] methyltransferase</fullName>
    </alternativeName>
    <alternativeName>
        <fullName evidence="10">tRNA methyltransferase 5 homolog</fullName>
    </alternativeName>
</protein>
<evidence type="ECO:0000256" key="4">
    <source>
        <dbReference type="ARBA" id="ARBA00022679"/>
    </source>
</evidence>
<dbReference type="Pfam" id="PF25133">
    <property type="entry name" value="TYW2_N_2"/>
    <property type="match status" value="1"/>
</dbReference>
<evidence type="ECO:0000313" key="14">
    <source>
        <dbReference type="Proteomes" id="UP000011083"/>
    </source>
</evidence>
<feature type="region of interest" description="Disordered" evidence="11">
    <location>
        <begin position="433"/>
        <end position="495"/>
    </location>
</feature>
<sequence length="495" mass="54798">MDAPGLDTAHQQSATSSSSSSSNTSAPTNPQTAVLDREMFQETLNLVALRIPQRMTEPLLKRLGGYRIVMSQAAEISAAVVIPDLGTTSGTSSTTATATPTKGDSRLLLLSETVTEPGTGWDDVPRGSDLRQLPEEVRGYVLENAEVTRYTLHLGYPHLSLEQVLRRVLPPGLPAVSSFETIGHIAHLNLRDEHLPYRHLIGQVILDKNPRLRSVVNKTHGINTTFRTFAMEVIAGQEDLDTEVSESRCRFAFNYGQVYWNSRLQAEHERLLKKLKPADIVCDMFAGVGPFAVPAARNTGCQVYANDLNPKSYEALVSNALRNKVQQLVRAHNMDARDFVRALYKETPPVPFTQVIMNLPASAESFLDVFREFPAELKPPTIHCYVFTKDTIDPRADCALEEREVYEVRDVSPKKLMMCVSFPLPRAAYSHPAHEEEAAAAEDGRGAKRKEPDVPDAPAPAREVDGEEREEEGEEEEEEAAGDRAVPPRPKKPKA</sequence>
<feature type="binding site" evidence="10">
    <location>
        <begin position="307"/>
        <end position="308"/>
    </location>
    <ligand>
        <name>S-adenosyl-L-methionine</name>
        <dbReference type="ChEBI" id="CHEBI:59789"/>
    </ligand>
</feature>
<dbReference type="GO" id="GO:0002939">
    <property type="term" value="P:tRNA N1-guanine methylation"/>
    <property type="evidence" value="ECO:0007669"/>
    <property type="project" value="TreeGrafter"/>
</dbReference>
<dbReference type="GO" id="GO:0052906">
    <property type="term" value="F:tRNA (guanine(37)-N1)-methyltransferase activity"/>
    <property type="evidence" value="ECO:0007669"/>
    <property type="project" value="UniProtKB-UniRule"/>
</dbReference>
<evidence type="ECO:0000259" key="12">
    <source>
        <dbReference type="PROSITE" id="PS51684"/>
    </source>
</evidence>
<dbReference type="GO" id="GO:0070901">
    <property type="term" value="P:mitochondrial tRNA methylation"/>
    <property type="evidence" value="ECO:0007669"/>
    <property type="project" value="UniProtKB-ARBA"/>
</dbReference>
<keyword evidence="14" id="KW-1185">Reference proteome</keyword>
<dbReference type="GO" id="GO:0005634">
    <property type="term" value="C:nucleus"/>
    <property type="evidence" value="ECO:0007669"/>
    <property type="project" value="UniProtKB-SubCell"/>
</dbReference>
<feature type="binding site" evidence="10">
    <location>
        <position position="358"/>
    </location>
    <ligand>
        <name>S-adenosyl-L-methionine</name>
        <dbReference type="ChEBI" id="CHEBI:59789"/>
    </ligand>
</feature>
<evidence type="ECO:0000256" key="7">
    <source>
        <dbReference type="ARBA" id="ARBA00023128"/>
    </source>
</evidence>
<gene>
    <name evidence="13" type="ORF">ACA1_070920</name>
</gene>
<dbReference type="KEGG" id="acan:ACA1_070920"/>
<dbReference type="PANTHER" id="PTHR23245">
    <property type="entry name" value="TRNA METHYLTRANSFERASE"/>
    <property type="match status" value="1"/>
</dbReference>
<evidence type="ECO:0000256" key="11">
    <source>
        <dbReference type="SAM" id="MobiDB-lite"/>
    </source>
</evidence>
<dbReference type="OMA" id="VGSHSQF"/>
<evidence type="ECO:0000256" key="5">
    <source>
        <dbReference type="ARBA" id="ARBA00022691"/>
    </source>
</evidence>
<keyword evidence="2 10" id="KW-0963">Cytoplasm</keyword>
<evidence type="ECO:0000313" key="13">
    <source>
        <dbReference type="EMBL" id="ELR23471.1"/>
    </source>
</evidence>
<feature type="compositionally biased region" description="Acidic residues" evidence="11">
    <location>
        <begin position="465"/>
        <end position="480"/>
    </location>
</feature>
<dbReference type="CDD" id="cd02440">
    <property type="entry name" value="AdoMet_MTases"/>
    <property type="match status" value="1"/>
</dbReference>
<feature type="binding site" evidence="10">
    <location>
        <position position="268"/>
    </location>
    <ligand>
        <name>S-adenosyl-L-methionine</name>
        <dbReference type="ChEBI" id="CHEBI:59789"/>
    </ligand>
</feature>
<feature type="compositionally biased region" description="Basic and acidic residues" evidence="11">
    <location>
        <begin position="433"/>
        <end position="453"/>
    </location>
</feature>
<dbReference type="EC" id="2.1.1.228" evidence="10"/>
<keyword evidence="4 10" id="KW-0808">Transferase</keyword>
<name>L8HGA2_ACACF</name>
<dbReference type="InterPro" id="IPR056743">
    <property type="entry name" value="TRM5-TYW2-like_MTfase"/>
</dbReference>
<dbReference type="InterPro" id="IPR029063">
    <property type="entry name" value="SAM-dependent_MTases_sf"/>
</dbReference>
<dbReference type="FunFam" id="3.30.300.110:FF:000001">
    <property type="entry name" value="tRNA (guanine(37)-N1)-methyltransferase"/>
    <property type="match status" value="1"/>
</dbReference>
<accession>L8HGA2</accession>
<dbReference type="HAMAP" id="MF_03152">
    <property type="entry name" value="TRM5"/>
    <property type="match status" value="1"/>
</dbReference>
<dbReference type="EMBL" id="KB007857">
    <property type="protein sequence ID" value="ELR23471.1"/>
    <property type="molecule type" value="Genomic_DNA"/>
</dbReference>
<dbReference type="Pfam" id="PF02475">
    <property type="entry name" value="TRM5-TYW2_MTfase"/>
    <property type="match status" value="1"/>
</dbReference>
<dbReference type="PROSITE" id="PS51684">
    <property type="entry name" value="SAM_MT_TRM5_TYW2"/>
    <property type="match status" value="1"/>
</dbReference>
<keyword evidence="5 10" id="KW-0949">S-adenosyl-L-methionine</keyword>